<dbReference type="EMBL" id="BAABME010000106">
    <property type="protein sequence ID" value="GAA0139629.1"/>
    <property type="molecule type" value="Genomic_DNA"/>
</dbReference>
<protein>
    <submittedName>
        <fullName evidence="1">Uncharacterized protein</fullName>
    </submittedName>
</protein>
<organism evidence="1 2">
    <name type="scientific">Lithospermum erythrorhizon</name>
    <name type="common">Purple gromwell</name>
    <name type="synonym">Lithospermum officinale var. erythrorhizon</name>
    <dbReference type="NCBI Taxonomy" id="34254"/>
    <lineage>
        <taxon>Eukaryota</taxon>
        <taxon>Viridiplantae</taxon>
        <taxon>Streptophyta</taxon>
        <taxon>Embryophyta</taxon>
        <taxon>Tracheophyta</taxon>
        <taxon>Spermatophyta</taxon>
        <taxon>Magnoliopsida</taxon>
        <taxon>eudicotyledons</taxon>
        <taxon>Gunneridae</taxon>
        <taxon>Pentapetalae</taxon>
        <taxon>asterids</taxon>
        <taxon>lamiids</taxon>
        <taxon>Boraginales</taxon>
        <taxon>Boraginaceae</taxon>
        <taxon>Boraginoideae</taxon>
        <taxon>Lithospermeae</taxon>
        <taxon>Lithospermum</taxon>
    </lineage>
</organism>
<dbReference type="AlphaFoldDB" id="A0AAV3NJV7"/>
<keyword evidence="2" id="KW-1185">Reference proteome</keyword>
<evidence type="ECO:0000313" key="1">
    <source>
        <dbReference type="EMBL" id="GAA0139629.1"/>
    </source>
</evidence>
<dbReference type="Proteomes" id="UP001454036">
    <property type="component" value="Unassembled WGS sequence"/>
</dbReference>
<name>A0AAV3NJV7_LITER</name>
<proteinExistence type="predicted"/>
<comment type="caution">
    <text evidence="1">The sequence shown here is derived from an EMBL/GenBank/DDBJ whole genome shotgun (WGS) entry which is preliminary data.</text>
</comment>
<accession>A0AAV3NJV7</accession>
<reference evidence="1 2" key="1">
    <citation type="submission" date="2024-01" db="EMBL/GenBank/DDBJ databases">
        <title>The complete chloroplast genome sequence of Lithospermum erythrorhizon: insights into the phylogenetic relationship among Boraginaceae species and the maternal lineages of purple gromwells.</title>
        <authorList>
            <person name="Okada T."/>
            <person name="Watanabe K."/>
        </authorList>
    </citation>
    <scope>NUCLEOTIDE SEQUENCE [LARGE SCALE GENOMIC DNA]</scope>
</reference>
<evidence type="ECO:0000313" key="2">
    <source>
        <dbReference type="Proteomes" id="UP001454036"/>
    </source>
</evidence>
<sequence>MQLVPQQPLTKMSPVLSAIPFSMWGIELVGQFLKPPVKYKDVVVAGQGPNELEELSGKAIDHTWHEVYLKKYYL</sequence>
<gene>
    <name evidence="1" type="ORF">LIER_01135</name>
</gene>